<proteinExistence type="predicted"/>
<gene>
    <name evidence="1" type="ORF">I7I53_04754</name>
</gene>
<name>A0A8A1LR53_AJEC8</name>
<reference evidence="1" key="1">
    <citation type="submission" date="2021-01" db="EMBL/GenBank/DDBJ databases">
        <title>Chromosome-level genome assembly of a human fungal pathogen reveals clustering of transcriptionally co-regulated genes.</title>
        <authorList>
            <person name="Voorhies M."/>
            <person name="Cohen S."/>
            <person name="Shea T.P."/>
            <person name="Petrus S."/>
            <person name="Munoz J.F."/>
            <person name="Poplawski S."/>
            <person name="Goldman W.E."/>
            <person name="Michael T."/>
            <person name="Cuomo C.A."/>
            <person name="Sil A."/>
            <person name="Beyhan S."/>
        </authorList>
    </citation>
    <scope>NUCLEOTIDE SEQUENCE</scope>
    <source>
        <strain evidence="1">H88</strain>
    </source>
</reference>
<dbReference type="EMBL" id="CP069106">
    <property type="protein sequence ID" value="QSS56516.1"/>
    <property type="molecule type" value="Genomic_DNA"/>
</dbReference>
<organism evidence="1 2">
    <name type="scientific">Ajellomyces capsulatus (strain H88)</name>
    <name type="common">Darling's disease fungus</name>
    <name type="synonym">Histoplasma capsulatum</name>
    <dbReference type="NCBI Taxonomy" id="544711"/>
    <lineage>
        <taxon>Eukaryota</taxon>
        <taxon>Fungi</taxon>
        <taxon>Dikarya</taxon>
        <taxon>Ascomycota</taxon>
        <taxon>Pezizomycotina</taxon>
        <taxon>Eurotiomycetes</taxon>
        <taxon>Eurotiomycetidae</taxon>
        <taxon>Onygenales</taxon>
        <taxon>Ajellomycetaceae</taxon>
        <taxon>Histoplasma</taxon>
    </lineage>
</organism>
<protein>
    <submittedName>
        <fullName evidence="1">Uncharacterized protein</fullName>
    </submittedName>
</protein>
<sequence length="182" mass="21015">MGFFGSVSVDFQLRTRRGFAATCYPRIRRLPPVYSICDSNRIFNVELPGILSADCKQGRMVCPYVQPKLCQPWKWHKSYSGRNVCCQRNLWTRPNESLDWHVVCRRYMVWDGNLASCDSCMCRFHDPAGIRPTVATSPSHPCTRGRPSRQKFTVHHGQRYSHRLQLFPPANCIVIYVPASSY</sequence>
<evidence type="ECO:0000313" key="2">
    <source>
        <dbReference type="Proteomes" id="UP000663419"/>
    </source>
</evidence>
<accession>A0A8A1LR53</accession>
<dbReference type="Proteomes" id="UP000663419">
    <property type="component" value="Chromosome 5"/>
</dbReference>
<dbReference type="VEuPathDB" id="FungiDB:I7I53_04754"/>
<dbReference type="AlphaFoldDB" id="A0A8A1LR53"/>
<evidence type="ECO:0000313" key="1">
    <source>
        <dbReference type="EMBL" id="QSS56516.1"/>
    </source>
</evidence>